<dbReference type="InterPro" id="IPR012910">
    <property type="entry name" value="Plug_dom"/>
</dbReference>
<sequence>MNLDTNKLSSAVRLALTLGAVAAAGVAGSAMAQDTGTTTNPTPDAKAKELQTIVVTGSHIRRVDIETANPVFTIGRQQISESGKLTLGDLINQLPANTGASSNPTVNNGGGAGGSYVSLRGLGTARTLVLVDGHRIANNDLNAIPSNMVERVEVLTDGASAVYGSDAIAGVVNFILRKNFQGAEFSTNYGISDHSDGARRGFDFTVGQTTDKGSLIAGIDYNKFDGISAANRNYAINASNLKKSNNGTCSPYKGYFLCPAGSAASPQGIAYGLPAGTTTTAVVLNQGTTGVPQYPADYHSFTTKPYDTFNYQPYNLVQTPQERTSVFALGTYKLSDSVEAYFHFWHNQTNASAILAPEPVDLGNAGITVLANSPINPFGVDVGAPYATTAANCPATSNYANGICAPAAGFAFRALALGPRIYNNNTTTDQMVAGLRGYVGSSSWQWDADFDYGHVFYSQSATGFLNTGKLQASGQLAPTCGQPGMPMCLNIFNPQAPATVAGLQPYIINGGLYQSIYTQRVASLNANGNLFELPAGLVSLAVGASYRKEYTNNNPDPLYVSQGLTPCDANQLCTPHTQGGFNVKEAYAEVLIPIFKNQPFAKSLNIDIGSRYSKYNTFGNTTNSKFQVEWRPIDDLLIRGTVSQVFRAPTINNLYSGAAPSYPGFVDPCALGGAAGHAGACPGAPTSATWPGGNPSTTPSGQIPALNIGSALAGPLGVSVPALQPEKGESFDYGFVYDPSWLPGFSTSLDLWRVILHNQITSVAAQTSASICYAANNPTNPYCQLIQRAANGFVNVIYQPYVNLGNLYSSGVDIGFRYRFPQTRFGNFEASFQATYLSKYNNEVAPGQPGDYTITEAGHYDPTNHISFPRWRGLGSLNWNMGPWQAYYSVIWVGRQTVGWTQPAEQVVVVGGLPASTQFSVGNYFNQSVSVGYNIEPINTLLQVGINNIANHQPALFGANNAINANTDPTTYDIIGRYYWARATVKF</sequence>
<comment type="caution">
    <text evidence="9">The sequence shown here is derived from an EMBL/GenBank/DDBJ whole genome shotgun (WGS) entry which is preliminary data.</text>
</comment>
<dbReference type="Pfam" id="PF00593">
    <property type="entry name" value="TonB_dep_Rec_b-barrel"/>
    <property type="match status" value="1"/>
</dbReference>
<reference evidence="9" key="2">
    <citation type="journal article" date="2014" name="ISME J.">
        <title>Microbial stratification in low pH oxic and suboxic macroscopic growths along an acid mine drainage.</title>
        <authorList>
            <person name="Mendez-Garcia C."/>
            <person name="Mesa V."/>
            <person name="Sprenger R.R."/>
            <person name="Richter M."/>
            <person name="Diez M.S."/>
            <person name="Solano J."/>
            <person name="Bargiela R."/>
            <person name="Golyshina O.V."/>
            <person name="Manteca A."/>
            <person name="Ramos J.L."/>
            <person name="Gallego J.R."/>
            <person name="Llorente I."/>
            <person name="Martins Dos Santos V.A."/>
            <person name="Jensen O.N."/>
            <person name="Pelaez A.I."/>
            <person name="Sanchez J."/>
            <person name="Ferrer M."/>
        </authorList>
    </citation>
    <scope>NUCLEOTIDE SEQUENCE</scope>
</reference>
<dbReference type="InterPro" id="IPR036942">
    <property type="entry name" value="Beta-barrel_TonB_sf"/>
</dbReference>
<evidence type="ECO:0000256" key="4">
    <source>
        <dbReference type="ARBA" id="ARBA00023077"/>
    </source>
</evidence>
<dbReference type="InterPro" id="IPR000531">
    <property type="entry name" value="Beta-barrel_TonB"/>
</dbReference>
<protein>
    <submittedName>
        <fullName evidence="9">TonB-dependent outer membrane receptor</fullName>
    </submittedName>
</protein>
<dbReference type="GO" id="GO:0009279">
    <property type="term" value="C:cell outer membrane"/>
    <property type="evidence" value="ECO:0007669"/>
    <property type="project" value="UniProtKB-SubCell"/>
</dbReference>
<dbReference type="PROSITE" id="PS52016">
    <property type="entry name" value="TONB_DEPENDENT_REC_3"/>
    <property type="match status" value="1"/>
</dbReference>
<feature type="domain" description="TonB-dependent receptor-like beta-barrel" evidence="7">
    <location>
        <begin position="416"/>
        <end position="949"/>
    </location>
</feature>
<keyword evidence="9" id="KW-0675">Receptor</keyword>
<keyword evidence="4" id="KW-0798">TonB box</keyword>
<evidence type="ECO:0000256" key="3">
    <source>
        <dbReference type="ARBA" id="ARBA00022692"/>
    </source>
</evidence>
<keyword evidence="6" id="KW-0998">Cell outer membrane</keyword>
<keyword evidence="5" id="KW-0472">Membrane</keyword>
<dbReference type="AlphaFoldDB" id="T1D0I8"/>
<dbReference type="InterPro" id="IPR037066">
    <property type="entry name" value="Plug_dom_sf"/>
</dbReference>
<keyword evidence="3" id="KW-0812">Transmembrane</keyword>
<keyword evidence="2" id="KW-0813">Transport</keyword>
<dbReference type="PANTHER" id="PTHR47234:SF2">
    <property type="entry name" value="TONB-DEPENDENT RECEPTOR"/>
    <property type="match status" value="1"/>
</dbReference>
<proteinExistence type="predicted"/>
<accession>T1D0I8</accession>
<evidence type="ECO:0000259" key="7">
    <source>
        <dbReference type="Pfam" id="PF00593"/>
    </source>
</evidence>
<comment type="subcellular location">
    <subcellularLocation>
        <location evidence="1">Cell outer membrane</location>
        <topology evidence="1">Multi-pass membrane protein</topology>
    </subcellularLocation>
</comment>
<dbReference type="SUPFAM" id="SSF56935">
    <property type="entry name" value="Porins"/>
    <property type="match status" value="1"/>
</dbReference>
<gene>
    <name evidence="9" type="ORF">B1A_03567</name>
</gene>
<evidence type="ECO:0000256" key="6">
    <source>
        <dbReference type="ARBA" id="ARBA00023237"/>
    </source>
</evidence>
<dbReference type="PANTHER" id="PTHR47234">
    <property type="match status" value="1"/>
</dbReference>
<name>T1D0I8_9ZZZZ</name>
<evidence type="ECO:0000256" key="5">
    <source>
        <dbReference type="ARBA" id="ARBA00023136"/>
    </source>
</evidence>
<evidence type="ECO:0000259" key="8">
    <source>
        <dbReference type="Pfam" id="PF07715"/>
    </source>
</evidence>
<evidence type="ECO:0000256" key="1">
    <source>
        <dbReference type="ARBA" id="ARBA00004571"/>
    </source>
</evidence>
<evidence type="ECO:0000313" key="9">
    <source>
        <dbReference type="EMBL" id="EQD75945.1"/>
    </source>
</evidence>
<dbReference type="Gene3D" id="2.170.130.10">
    <property type="entry name" value="TonB-dependent receptor, plug domain"/>
    <property type="match status" value="1"/>
</dbReference>
<organism evidence="9">
    <name type="scientific">mine drainage metagenome</name>
    <dbReference type="NCBI Taxonomy" id="410659"/>
    <lineage>
        <taxon>unclassified sequences</taxon>
        <taxon>metagenomes</taxon>
        <taxon>ecological metagenomes</taxon>
    </lineage>
</organism>
<feature type="domain" description="TonB-dependent receptor plug" evidence="8">
    <location>
        <begin position="66"/>
        <end position="171"/>
    </location>
</feature>
<evidence type="ECO:0000256" key="2">
    <source>
        <dbReference type="ARBA" id="ARBA00022448"/>
    </source>
</evidence>
<dbReference type="EMBL" id="AUZX01002625">
    <property type="protein sequence ID" value="EQD75945.1"/>
    <property type="molecule type" value="Genomic_DNA"/>
</dbReference>
<dbReference type="Gene3D" id="2.40.170.20">
    <property type="entry name" value="TonB-dependent receptor, beta-barrel domain"/>
    <property type="match status" value="1"/>
</dbReference>
<reference evidence="9" key="1">
    <citation type="submission" date="2013-08" db="EMBL/GenBank/DDBJ databases">
        <authorList>
            <person name="Mendez C."/>
            <person name="Richter M."/>
            <person name="Ferrer M."/>
            <person name="Sanchez J."/>
        </authorList>
    </citation>
    <scope>NUCLEOTIDE SEQUENCE</scope>
</reference>
<dbReference type="InterPro" id="IPR039426">
    <property type="entry name" value="TonB-dep_rcpt-like"/>
</dbReference>
<dbReference type="Pfam" id="PF07715">
    <property type="entry name" value="Plug"/>
    <property type="match status" value="1"/>
</dbReference>